<dbReference type="AlphaFoldDB" id="A0A9X2VSP2"/>
<reference evidence="2" key="1">
    <citation type="submission" date="2022-08" db="EMBL/GenBank/DDBJ databases">
        <authorList>
            <person name="Tistechok S."/>
            <person name="Samborskyy M."/>
            <person name="Roman I."/>
        </authorList>
    </citation>
    <scope>NUCLEOTIDE SEQUENCE</scope>
    <source>
        <strain evidence="2">DSM 103496</strain>
    </source>
</reference>
<dbReference type="Proteomes" id="UP001141259">
    <property type="component" value="Unassembled WGS sequence"/>
</dbReference>
<name>A0A9X2VSP2_9PSEU</name>
<dbReference type="EMBL" id="JANYMP010000022">
    <property type="protein sequence ID" value="MCS7482148.1"/>
    <property type="molecule type" value="Genomic_DNA"/>
</dbReference>
<dbReference type="Pfam" id="PF19054">
    <property type="entry name" value="DUF5753"/>
    <property type="match status" value="1"/>
</dbReference>
<dbReference type="InterPro" id="IPR043917">
    <property type="entry name" value="DUF5753"/>
</dbReference>
<dbReference type="GO" id="GO:0003677">
    <property type="term" value="F:DNA binding"/>
    <property type="evidence" value="ECO:0007669"/>
    <property type="project" value="InterPro"/>
</dbReference>
<evidence type="ECO:0000313" key="3">
    <source>
        <dbReference type="Proteomes" id="UP001141259"/>
    </source>
</evidence>
<keyword evidence="3" id="KW-1185">Reference proteome</keyword>
<feature type="domain" description="HTH cro/C1-type" evidence="1">
    <location>
        <begin position="16"/>
        <end position="71"/>
    </location>
</feature>
<evidence type="ECO:0000259" key="1">
    <source>
        <dbReference type="PROSITE" id="PS50943"/>
    </source>
</evidence>
<dbReference type="InterPro" id="IPR010982">
    <property type="entry name" value="Lambda_DNA-bd_dom_sf"/>
</dbReference>
<organism evidence="2 3">
    <name type="scientific">Umezawaea endophytica</name>
    <dbReference type="NCBI Taxonomy" id="1654476"/>
    <lineage>
        <taxon>Bacteria</taxon>
        <taxon>Bacillati</taxon>
        <taxon>Actinomycetota</taxon>
        <taxon>Actinomycetes</taxon>
        <taxon>Pseudonocardiales</taxon>
        <taxon>Pseudonocardiaceae</taxon>
        <taxon>Umezawaea</taxon>
    </lineage>
</organism>
<dbReference type="PROSITE" id="PS50943">
    <property type="entry name" value="HTH_CROC1"/>
    <property type="match status" value="1"/>
</dbReference>
<dbReference type="InterPro" id="IPR001387">
    <property type="entry name" value="Cro/C1-type_HTH"/>
</dbReference>
<comment type="caution">
    <text evidence="2">The sequence shown here is derived from an EMBL/GenBank/DDBJ whole genome shotgun (WGS) entry which is preliminary data.</text>
</comment>
<accession>A0A9X2VSP2</accession>
<evidence type="ECO:0000313" key="2">
    <source>
        <dbReference type="EMBL" id="MCS7482148.1"/>
    </source>
</evidence>
<sequence>MPTRPPFRRRRLGARLQAMRVRARMTLDDAAAALDKTRSTLHRVEQGETRADIHLVRSMMDLYDQYEPDLVEQTRRAAKPGWWVSYGLQDTGYIDVETEASHVREFCLSYVPGLLQTDAYMRAVFEAHHLQRSDREFENQVKVRLIRQLRLTDSEDSLELVALIDEGVLRKEVGGVSVMRGQLHHLLLASRLASVTLRVLPDRLGAHHGMNGAFIVLGFPESDPEVLYTEYVTGSLHIEADAEVNAAKLLFEHLLSKALDPDKSVALIERVLAERFGPE</sequence>
<dbReference type="SMART" id="SM00530">
    <property type="entry name" value="HTH_XRE"/>
    <property type="match status" value="1"/>
</dbReference>
<gene>
    <name evidence="2" type="ORF">NZH93_35325</name>
</gene>
<protein>
    <submittedName>
        <fullName evidence="2">Helix-turn-helix domain-containing protein</fullName>
    </submittedName>
</protein>
<dbReference type="CDD" id="cd00093">
    <property type="entry name" value="HTH_XRE"/>
    <property type="match status" value="1"/>
</dbReference>
<dbReference type="Pfam" id="PF13560">
    <property type="entry name" value="HTH_31"/>
    <property type="match status" value="1"/>
</dbReference>
<dbReference type="Gene3D" id="1.10.260.40">
    <property type="entry name" value="lambda repressor-like DNA-binding domains"/>
    <property type="match status" value="1"/>
</dbReference>
<dbReference type="SUPFAM" id="SSF47413">
    <property type="entry name" value="lambda repressor-like DNA-binding domains"/>
    <property type="match status" value="1"/>
</dbReference>
<proteinExistence type="predicted"/>